<protein>
    <recommendedName>
        <fullName evidence="9">Cytochrome P450</fullName>
    </recommendedName>
</protein>
<evidence type="ECO:0000256" key="6">
    <source>
        <dbReference type="ARBA" id="ARBA00023033"/>
    </source>
</evidence>
<evidence type="ECO:0000313" key="7">
    <source>
        <dbReference type="EnsemblMetazoa" id="MESCA012503-PA"/>
    </source>
</evidence>
<keyword evidence="4" id="KW-0560">Oxidoreductase</keyword>
<dbReference type="STRING" id="36166.T1H721"/>
<accession>T1H721</accession>
<dbReference type="GO" id="GO:0020037">
    <property type="term" value="F:heme binding"/>
    <property type="evidence" value="ECO:0007669"/>
    <property type="project" value="InterPro"/>
</dbReference>
<dbReference type="AlphaFoldDB" id="T1H721"/>
<dbReference type="Gene3D" id="1.10.630.10">
    <property type="entry name" value="Cytochrome P450"/>
    <property type="match status" value="1"/>
</dbReference>
<dbReference type="PANTHER" id="PTHR24303:SF31">
    <property type="entry name" value="CYTOCHROME P450 307A1-RELATED"/>
    <property type="match status" value="1"/>
</dbReference>
<dbReference type="Pfam" id="PF00067">
    <property type="entry name" value="p450"/>
    <property type="match status" value="1"/>
</dbReference>
<proteinExistence type="inferred from homology"/>
<dbReference type="InterPro" id="IPR001128">
    <property type="entry name" value="Cyt_P450"/>
</dbReference>
<dbReference type="SUPFAM" id="SSF48264">
    <property type="entry name" value="Cytochrome P450"/>
    <property type="match status" value="1"/>
</dbReference>
<evidence type="ECO:0000256" key="4">
    <source>
        <dbReference type="ARBA" id="ARBA00023002"/>
    </source>
</evidence>
<reference evidence="7" key="2">
    <citation type="submission" date="2015-06" db="UniProtKB">
        <authorList>
            <consortium name="EnsemblMetazoa"/>
        </authorList>
    </citation>
    <scope>IDENTIFICATION</scope>
</reference>
<sequence>YAVDFLPWLAPFYHNHMNRIVHWSSTIRTFILERIINDRERNLDIDEPEKDFTDALLKSLIEDEDVSRDTIIFMLEDFIGGHSAIGNLVMLALAYVVRNPEIGKQIQAEIGKITDNKRSVSLYDIESLPYTVATIYEVLRYSSSPIVPHVATEDAAIAGFGVT</sequence>
<dbReference type="GO" id="GO:0005506">
    <property type="term" value="F:iron ion binding"/>
    <property type="evidence" value="ECO:0007669"/>
    <property type="project" value="InterPro"/>
</dbReference>
<organism evidence="7 8">
    <name type="scientific">Megaselia scalaris</name>
    <name type="common">Humpbacked fly</name>
    <name type="synonym">Phora scalaris</name>
    <dbReference type="NCBI Taxonomy" id="36166"/>
    <lineage>
        <taxon>Eukaryota</taxon>
        <taxon>Metazoa</taxon>
        <taxon>Ecdysozoa</taxon>
        <taxon>Arthropoda</taxon>
        <taxon>Hexapoda</taxon>
        <taxon>Insecta</taxon>
        <taxon>Pterygota</taxon>
        <taxon>Neoptera</taxon>
        <taxon>Endopterygota</taxon>
        <taxon>Diptera</taxon>
        <taxon>Brachycera</taxon>
        <taxon>Muscomorpha</taxon>
        <taxon>Platypezoidea</taxon>
        <taxon>Phoridae</taxon>
        <taxon>Megaseliini</taxon>
        <taxon>Megaselia</taxon>
    </lineage>
</organism>
<dbReference type="EnsemblMetazoa" id="MESCA012503-RA">
    <property type="protein sequence ID" value="MESCA012503-PA"/>
    <property type="gene ID" value="MESCA012503"/>
</dbReference>
<dbReference type="GO" id="GO:0004497">
    <property type="term" value="F:monooxygenase activity"/>
    <property type="evidence" value="ECO:0007669"/>
    <property type="project" value="UniProtKB-KW"/>
</dbReference>
<evidence type="ECO:0000313" key="8">
    <source>
        <dbReference type="Proteomes" id="UP000015102"/>
    </source>
</evidence>
<evidence type="ECO:0000256" key="2">
    <source>
        <dbReference type="ARBA" id="ARBA00010617"/>
    </source>
</evidence>
<evidence type="ECO:0000256" key="5">
    <source>
        <dbReference type="ARBA" id="ARBA00023004"/>
    </source>
</evidence>
<keyword evidence="5" id="KW-0408">Iron</keyword>
<evidence type="ECO:0000256" key="3">
    <source>
        <dbReference type="ARBA" id="ARBA00022723"/>
    </source>
</evidence>
<evidence type="ECO:0000256" key="1">
    <source>
        <dbReference type="ARBA" id="ARBA00001971"/>
    </source>
</evidence>
<reference evidence="8" key="1">
    <citation type="submission" date="2013-02" db="EMBL/GenBank/DDBJ databases">
        <authorList>
            <person name="Hughes D."/>
        </authorList>
    </citation>
    <scope>NUCLEOTIDE SEQUENCE</scope>
    <source>
        <strain>Durham</strain>
        <strain evidence="8">NC isolate 2 -- Noor lab</strain>
    </source>
</reference>
<dbReference type="Proteomes" id="UP000015102">
    <property type="component" value="Unassembled WGS sequence"/>
</dbReference>
<evidence type="ECO:0008006" key="9">
    <source>
        <dbReference type="Google" id="ProtNLM"/>
    </source>
</evidence>
<dbReference type="PANTHER" id="PTHR24303">
    <property type="entry name" value="HEME-BINDING MONOOXYGENASE FAMILY"/>
    <property type="match status" value="1"/>
</dbReference>
<comment type="cofactor">
    <cofactor evidence="1">
        <name>heme</name>
        <dbReference type="ChEBI" id="CHEBI:30413"/>
    </cofactor>
</comment>
<dbReference type="HOGENOM" id="CLU_1631258_0_0_1"/>
<dbReference type="GO" id="GO:0016705">
    <property type="term" value="F:oxidoreductase activity, acting on paired donors, with incorporation or reduction of molecular oxygen"/>
    <property type="evidence" value="ECO:0007669"/>
    <property type="project" value="InterPro"/>
</dbReference>
<keyword evidence="8" id="KW-1185">Reference proteome</keyword>
<name>T1H721_MEGSC</name>
<keyword evidence="6" id="KW-0503">Monooxygenase</keyword>
<keyword evidence="3" id="KW-0479">Metal-binding</keyword>
<comment type="similarity">
    <text evidence="2">Belongs to the cytochrome P450 family.</text>
</comment>
<dbReference type="InterPro" id="IPR036396">
    <property type="entry name" value="Cyt_P450_sf"/>
</dbReference>